<protein>
    <submittedName>
        <fullName evidence="1">DUF3375 family protein</fullName>
    </submittedName>
</protein>
<gene>
    <name evidence="1" type="ORF">KAJ71_14615</name>
</gene>
<accession>A0ABT0KDY9</accession>
<organism evidence="1 2">
    <name type="scientific">Serratia silvae</name>
    <dbReference type="NCBI Taxonomy" id="2824122"/>
    <lineage>
        <taxon>Bacteria</taxon>
        <taxon>Pseudomonadati</taxon>
        <taxon>Pseudomonadota</taxon>
        <taxon>Gammaproteobacteria</taxon>
        <taxon>Enterobacterales</taxon>
        <taxon>Yersiniaceae</taxon>
        <taxon>Serratia</taxon>
    </lineage>
</organism>
<evidence type="ECO:0000313" key="1">
    <source>
        <dbReference type="EMBL" id="MCL1030249.1"/>
    </source>
</evidence>
<dbReference type="InterPro" id="IPR021804">
    <property type="entry name" value="DUF3375"/>
</dbReference>
<dbReference type="Pfam" id="PF11855">
    <property type="entry name" value="DUF3375"/>
    <property type="match status" value="1"/>
</dbReference>
<name>A0ABT0KDY9_9GAMM</name>
<comment type="caution">
    <text evidence="1">The sequence shown here is derived from an EMBL/GenBank/DDBJ whole genome shotgun (WGS) entry which is preliminary data.</text>
</comment>
<proteinExistence type="predicted"/>
<dbReference type="Proteomes" id="UP001165275">
    <property type="component" value="Unassembled WGS sequence"/>
</dbReference>
<dbReference type="EMBL" id="JAGQDC010000011">
    <property type="protein sequence ID" value="MCL1030249.1"/>
    <property type="molecule type" value="Genomic_DNA"/>
</dbReference>
<evidence type="ECO:0000313" key="2">
    <source>
        <dbReference type="Proteomes" id="UP001165275"/>
    </source>
</evidence>
<keyword evidence="2" id="KW-1185">Reference proteome</keyword>
<sequence>MRTNNAPLILAFVADLFSEENEVPYGRARILLDSILEQCRLQGVWITESPATSYLNQWIQAGWLRELDGQLTKTDACEFESLSFRGTPFSHTCFAETTDESGNIS</sequence>
<reference evidence="1" key="1">
    <citation type="submission" date="2021-04" db="EMBL/GenBank/DDBJ databases">
        <title>Genome sequence of Serratia sp. arafor3.</title>
        <authorList>
            <person name="Besaury L."/>
        </authorList>
    </citation>
    <scope>NUCLEOTIDE SEQUENCE</scope>
    <source>
        <strain evidence="1">Arafor3</strain>
    </source>
</reference>